<evidence type="ECO:0000313" key="1">
    <source>
        <dbReference type="EMBL" id="CAD6248295.1"/>
    </source>
</evidence>
<name>A0A811PQT9_9POAL</name>
<organism evidence="1 2">
    <name type="scientific">Miscanthus lutarioriparius</name>
    <dbReference type="NCBI Taxonomy" id="422564"/>
    <lineage>
        <taxon>Eukaryota</taxon>
        <taxon>Viridiplantae</taxon>
        <taxon>Streptophyta</taxon>
        <taxon>Embryophyta</taxon>
        <taxon>Tracheophyta</taxon>
        <taxon>Spermatophyta</taxon>
        <taxon>Magnoliopsida</taxon>
        <taxon>Liliopsida</taxon>
        <taxon>Poales</taxon>
        <taxon>Poaceae</taxon>
        <taxon>PACMAD clade</taxon>
        <taxon>Panicoideae</taxon>
        <taxon>Andropogonodae</taxon>
        <taxon>Andropogoneae</taxon>
        <taxon>Saccharinae</taxon>
        <taxon>Miscanthus</taxon>
    </lineage>
</organism>
<proteinExistence type="predicted"/>
<keyword evidence="2" id="KW-1185">Reference proteome</keyword>
<sequence>MGNGAWRRGEGDIDVTSMDEAVERCGMSWTRRCAPTHVVFKEEGVITTVDSNVGKSDRSEMKVTGKRKRNAQHLQENSALCKVCVNDKSFIVRLVPLILKITEADSEGYIAIFQPKPADWLKIKDKFLSYED</sequence>
<evidence type="ECO:0000313" key="2">
    <source>
        <dbReference type="Proteomes" id="UP000604825"/>
    </source>
</evidence>
<gene>
    <name evidence="1" type="ORF">NCGR_LOCUS32443</name>
</gene>
<dbReference type="OrthoDB" id="48130at2759"/>
<accession>A0A811PQT9</accession>
<dbReference type="Proteomes" id="UP000604825">
    <property type="component" value="Unassembled WGS sequence"/>
</dbReference>
<protein>
    <submittedName>
        <fullName evidence="1">Uncharacterized protein</fullName>
    </submittedName>
</protein>
<dbReference type="EMBL" id="CAJGYO010000007">
    <property type="protein sequence ID" value="CAD6248295.1"/>
    <property type="molecule type" value="Genomic_DNA"/>
</dbReference>
<dbReference type="AlphaFoldDB" id="A0A811PQT9"/>
<dbReference type="PANTHER" id="PTHR13651:SF0">
    <property type="entry name" value="PROTEIN ABITRAM"/>
    <property type="match status" value="1"/>
</dbReference>
<comment type="caution">
    <text evidence="1">The sequence shown here is derived from an EMBL/GenBank/DDBJ whole genome shotgun (WGS) entry which is preliminary data.</text>
</comment>
<dbReference type="GO" id="GO:0005634">
    <property type="term" value="C:nucleus"/>
    <property type="evidence" value="ECO:0007669"/>
    <property type="project" value="TreeGrafter"/>
</dbReference>
<reference evidence="1" key="1">
    <citation type="submission" date="2020-10" db="EMBL/GenBank/DDBJ databases">
        <authorList>
            <person name="Han B."/>
            <person name="Lu T."/>
            <person name="Zhao Q."/>
            <person name="Huang X."/>
            <person name="Zhao Y."/>
        </authorList>
    </citation>
    <scope>NUCLEOTIDE SEQUENCE</scope>
</reference>
<dbReference type="InterPro" id="IPR039169">
    <property type="entry name" value="Abitram"/>
</dbReference>
<dbReference type="PANTHER" id="PTHR13651">
    <property type="entry name" value="PROTEIN ABITRAM"/>
    <property type="match status" value="1"/>
</dbReference>